<feature type="non-terminal residue" evidence="1">
    <location>
        <position position="50"/>
    </location>
</feature>
<reference evidence="2" key="1">
    <citation type="submission" date="2013-09" db="EMBL/GenBank/DDBJ databases">
        <title>Corchorus olitorius genome sequencing.</title>
        <authorList>
            <person name="Alam M."/>
            <person name="Haque M.S."/>
            <person name="Islam M.S."/>
            <person name="Emdad E.M."/>
            <person name="Islam M.M."/>
            <person name="Ahmed B."/>
            <person name="Halim A."/>
            <person name="Hossen Q.M.M."/>
            <person name="Hossain M.Z."/>
            <person name="Ahmed R."/>
            <person name="Khan M.M."/>
            <person name="Islam R."/>
            <person name="Rashid M.M."/>
            <person name="Khan S.A."/>
            <person name="Rahman M.S."/>
            <person name="Alam M."/>
            <person name="Yahiya A.S."/>
            <person name="Khan M.S."/>
            <person name="Azam M.S."/>
            <person name="Haque T."/>
            <person name="Lashkar M.Z.H."/>
            <person name="Akhand A.I."/>
            <person name="Morshed G."/>
            <person name="Roy S."/>
            <person name="Uddin K.S."/>
            <person name="Rabeya T."/>
            <person name="Hossain A.S."/>
            <person name="Chowdhury A."/>
            <person name="Snigdha A.R."/>
            <person name="Mortoza M.S."/>
            <person name="Matin S.A."/>
            <person name="Hoque S.M.E."/>
            <person name="Islam M.K."/>
            <person name="Roy D.K."/>
            <person name="Haider R."/>
            <person name="Moosa M.M."/>
            <person name="Elias S.M."/>
            <person name="Hasan A.M."/>
            <person name="Jahan S."/>
            <person name="Shafiuddin M."/>
            <person name="Mahmood N."/>
            <person name="Shommy N.S."/>
        </authorList>
    </citation>
    <scope>NUCLEOTIDE SEQUENCE [LARGE SCALE GENOMIC DNA]</scope>
    <source>
        <strain evidence="2">cv. O-4</strain>
    </source>
</reference>
<comment type="caution">
    <text evidence="1">The sequence shown here is derived from an EMBL/GenBank/DDBJ whole genome shotgun (WGS) entry which is preliminary data.</text>
</comment>
<organism evidence="1 2">
    <name type="scientific">Corchorus olitorius</name>
    <dbReference type="NCBI Taxonomy" id="93759"/>
    <lineage>
        <taxon>Eukaryota</taxon>
        <taxon>Viridiplantae</taxon>
        <taxon>Streptophyta</taxon>
        <taxon>Embryophyta</taxon>
        <taxon>Tracheophyta</taxon>
        <taxon>Spermatophyta</taxon>
        <taxon>Magnoliopsida</taxon>
        <taxon>eudicotyledons</taxon>
        <taxon>Gunneridae</taxon>
        <taxon>Pentapetalae</taxon>
        <taxon>rosids</taxon>
        <taxon>malvids</taxon>
        <taxon>Malvales</taxon>
        <taxon>Malvaceae</taxon>
        <taxon>Grewioideae</taxon>
        <taxon>Apeibeae</taxon>
        <taxon>Corchorus</taxon>
    </lineage>
</organism>
<feature type="non-terminal residue" evidence="1">
    <location>
        <position position="1"/>
    </location>
</feature>
<dbReference type="AlphaFoldDB" id="A0A1R3FVI2"/>
<protein>
    <submittedName>
        <fullName evidence="1">Uncharacterized protein</fullName>
    </submittedName>
</protein>
<dbReference type="EMBL" id="AWUE01024750">
    <property type="protein sequence ID" value="OMO49868.1"/>
    <property type="molecule type" value="Genomic_DNA"/>
</dbReference>
<name>A0A1R3FVI2_9ROSI</name>
<keyword evidence="2" id="KW-1185">Reference proteome</keyword>
<evidence type="ECO:0000313" key="2">
    <source>
        <dbReference type="Proteomes" id="UP000187203"/>
    </source>
</evidence>
<evidence type="ECO:0000313" key="1">
    <source>
        <dbReference type="EMBL" id="OMO49868.1"/>
    </source>
</evidence>
<sequence>KPLPNRPPPPEISVVVAPPRRSRRRRRMALNFCRNAPLYPLIPAPELVPL</sequence>
<proteinExistence type="predicted"/>
<gene>
    <name evidence="1" type="ORF">COLO4_38327</name>
</gene>
<accession>A0A1R3FVI2</accession>
<dbReference type="Proteomes" id="UP000187203">
    <property type="component" value="Unassembled WGS sequence"/>
</dbReference>